<dbReference type="PANTHER" id="PTHR47510:SF3">
    <property type="entry name" value="ENDO_EXONUCLEASE_PHOSPHATASE DOMAIN-CONTAINING PROTEIN"/>
    <property type="match status" value="1"/>
</dbReference>
<dbReference type="OrthoDB" id="418748at2759"/>
<dbReference type="EMBL" id="JARK01001367">
    <property type="protein sequence ID" value="EYC17369.1"/>
    <property type="molecule type" value="Genomic_DNA"/>
</dbReference>
<dbReference type="PANTHER" id="PTHR47510">
    <property type="entry name" value="REVERSE TRANSCRIPTASE DOMAIN-CONTAINING PROTEIN"/>
    <property type="match status" value="1"/>
</dbReference>
<keyword evidence="2" id="KW-1185">Reference proteome</keyword>
<sequence>MKAGKATDPDDMATEVWKSQCWSPAYYLTKFFNLVVAQEKVPMDWQQSITIPIWEGNGNPADCTNYRPIRLLSHTMKIDRCVSLTDGFAKSFGYLPINAASYPNVELPMPSMLPVR</sequence>
<name>A0A016UPN3_9BILA</name>
<protein>
    <submittedName>
        <fullName evidence="1">Uncharacterized protein</fullName>
    </submittedName>
</protein>
<evidence type="ECO:0000313" key="1">
    <source>
        <dbReference type="EMBL" id="EYC17369.1"/>
    </source>
</evidence>
<organism evidence="1 2">
    <name type="scientific">Ancylostoma ceylanicum</name>
    <dbReference type="NCBI Taxonomy" id="53326"/>
    <lineage>
        <taxon>Eukaryota</taxon>
        <taxon>Metazoa</taxon>
        <taxon>Ecdysozoa</taxon>
        <taxon>Nematoda</taxon>
        <taxon>Chromadorea</taxon>
        <taxon>Rhabditida</taxon>
        <taxon>Rhabditina</taxon>
        <taxon>Rhabditomorpha</taxon>
        <taxon>Strongyloidea</taxon>
        <taxon>Ancylostomatidae</taxon>
        <taxon>Ancylostomatinae</taxon>
        <taxon>Ancylostoma</taxon>
    </lineage>
</organism>
<gene>
    <name evidence="1" type="primary">Acey_s0031.g2431</name>
    <name evidence="1" type="ORF">Y032_0031g2431</name>
</gene>
<evidence type="ECO:0000313" key="2">
    <source>
        <dbReference type="Proteomes" id="UP000024635"/>
    </source>
</evidence>
<comment type="caution">
    <text evidence="1">The sequence shown here is derived from an EMBL/GenBank/DDBJ whole genome shotgun (WGS) entry which is preliminary data.</text>
</comment>
<dbReference type="AlphaFoldDB" id="A0A016UPN3"/>
<dbReference type="Proteomes" id="UP000024635">
    <property type="component" value="Unassembled WGS sequence"/>
</dbReference>
<reference evidence="2" key="1">
    <citation type="journal article" date="2015" name="Nat. Genet.">
        <title>The genome and transcriptome of the zoonotic hookworm Ancylostoma ceylanicum identify infection-specific gene families.</title>
        <authorList>
            <person name="Schwarz E.M."/>
            <person name="Hu Y."/>
            <person name="Antoshechkin I."/>
            <person name="Miller M.M."/>
            <person name="Sternberg P.W."/>
            <person name="Aroian R.V."/>
        </authorList>
    </citation>
    <scope>NUCLEOTIDE SEQUENCE</scope>
    <source>
        <strain evidence="2">HY135</strain>
    </source>
</reference>
<accession>A0A016UPN3</accession>
<proteinExistence type="predicted"/>